<reference evidence="8" key="1">
    <citation type="journal article" date="2021" name="Genome Biol. Evol.">
        <title>The assembled and annotated genome of the fairy-ring fungus Marasmius oreades.</title>
        <authorList>
            <person name="Hiltunen M."/>
            <person name="Ament-Velasquez S.L."/>
            <person name="Johannesson H."/>
        </authorList>
    </citation>
    <scope>NUCLEOTIDE SEQUENCE</scope>
    <source>
        <strain evidence="8">03SP1</strain>
    </source>
</reference>
<accession>A0A9P7UQI6</accession>
<dbReference type="SMART" id="SM00356">
    <property type="entry name" value="ZnF_C3H1"/>
    <property type="match status" value="3"/>
</dbReference>
<keyword evidence="1 5" id="KW-0479">Metal-binding</keyword>
<organism evidence="8 9">
    <name type="scientific">Marasmius oreades</name>
    <name type="common">fairy-ring Marasmius</name>
    <dbReference type="NCBI Taxonomy" id="181124"/>
    <lineage>
        <taxon>Eukaryota</taxon>
        <taxon>Fungi</taxon>
        <taxon>Dikarya</taxon>
        <taxon>Basidiomycota</taxon>
        <taxon>Agaricomycotina</taxon>
        <taxon>Agaricomycetes</taxon>
        <taxon>Agaricomycetidae</taxon>
        <taxon>Agaricales</taxon>
        <taxon>Marasmiineae</taxon>
        <taxon>Marasmiaceae</taxon>
        <taxon>Marasmius</taxon>
    </lineage>
</organism>
<dbReference type="RefSeq" id="XP_043004645.1">
    <property type="nucleotide sequence ID" value="XM_043157278.1"/>
</dbReference>
<keyword evidence="2" id="KW-0677">Repeat</keyword>
<comment type="caution">
    <text evidence="8">The sequence shown here is derived from an EMBL/GenBank/DDBJ whole genome shotgun (WGS) entry which is preliminary data.</text>
</comment>
<dbReference type="InterPro" id="IPR041367">
    <property type="entry name" value="Znf-CCCH_4"/>
</dbReference>
<dbReference type="GO" id="GO:0003729">
    <property type="term" value="F:mRNA binding"/>
    <property type="evidence" value="ECO:0007669"/>
    <property type="project" value="InterPro"/>
</dbReference>
<evidence type="ECO:0000256" key="6">
    <source>
        <dbReference type="SAM" id="MobiDB-lite"/>
    </source>
</evidence>
<dbReference type="Gene3D" id="3.30.1370.210">
    <property type="match status" value="1"/>
</dbReference>
<dbReference type="Pfam" id="PF18044">
    <property type="entry name" value="zf-CCCH_4"/>
    <property type="match status" value="1"/>
</dbReference>
<feature type="zinc finger region" description="C3H1-type" evidence="5">
    <location>
        <begin position="193"/>
        <end position="221"/>
    </location>
</feature>
<evidence type="ECO:0000256" key="2">
    <source>
        <dbReference type="ARBA" id="ARBA00022737"/>
    </source>
</evidence>
<evidence type="ECO:0000256" key="5">
    <source>
        <dbReference type="PROSITE-ProRule" id="PRU00723"/>
    </source>
</evidence>
<dbReference type="Gene3D" id="4.10.1000.10">
    <property type="entry name" value="Zinc finger, CCCH-type"/>
    <property type="match status" value="1"/>
</dbReference>
<feature type="domain" description="C3H1-type" evidence="7">
    <location>
        <begin position="13"/>
        <end position="41"/>
    </location>
</feature>
<dbReference type="EMBL" id="CM032188">
    <property type="protein sequence ID" value="KAG7088174.1"/>
    <property type="molecule type" value="Genomic_DNA"/>
</dbReference>
<dbReference type="InterPro" id="IPR000571">
    <property type="entry name" value="Znf_CCCH"/>
</dbReference>
<sequence>MEKVRPEMKASKNRHTRPCRYFQTNSCNKSVDECDFAHVIADDSITQRHAKLCRFYLGGYCRNGDSCLFRHDGSGTDGVDSERWEDEVLKESPRSFSSDESSCKFTHLPLLCIPPTSLGSPGSSPSAYWGQMYDGVVSPRYYSEDVVPYYFPVMMTRKSVPITTVRPVTPHLDPRLGDATAVSPSRSRSKAKMYKTKPCKFYRTPEGCPKGGECTFIHEDFEKRIPISTTFTRNYRPELPSKPLSPLEESRKRGFFPITWRVIGGGVLMGVNNSSDTNEGRSTTSRERPERPTVTSENTHTGVPTPTKALETNFTESAPSVPPSAVLTCNMNVPNVPQASLRSSSSSPRTRARANSIPSTPCASQVNTTTLFAAAELP</sequence>
<keyword evidence="4 5" id="KW-0862">Zinc</keyword>
<dbReference type="Proteomes" id="UP001049176">
    <property type="component" value="Chromosome 8"/>
</dbReference>
<dbReference type="SUPFAM" id="SSF90229">
    <property type="entry name" value="CCCH zinc finger"/>
    <property type="match status" value="2"/>
</dbReference>
<dbReference type="InterPro" id="IPR045877">
    <property type="entry name" value="ZFP36-like"/>
</dbReference>
<dbReference type="KEGG" id="more:E1B28_012193"/>
<evidence type="ECO:0000259" key="7">
    <source>
        <dbReference type="PROSITE" id="PS50103"/>
    </source>
</evidence>
<evidence type="ECO:0000313" key="8">
    <source>
        <dbReference type="EMBL" id="KAG7088174.1"/>
    </source>
</evidence>
<feature type="compositionally biased region" description="Polar residues" evidence="6">
    <location>
        <begin position="271"/>
        <end position="283"/>
    </location>
</feature>
<gene>
    <name evidence="8" type="ORF">E1B28_012193</name>
</gene>
<dbReference type="PROSITE" id="PS50103">
    <property type="entry name" value="ZF_C3H1"/>
    <property type="match status" value="3"/>
</dbReference>
<feature type="region of interest" description="Disordered" evidence="6">
    <location>
        <begin position="270"/>
        <end position="306"/>
    </location>
</feature>
<feature type="domain" description="C3H1-type" evidence="7">
    <location>
        <begin position="193"/>
        <end position="221"/>
    </location>
</feature>
<name>A0A9P7UQI6_9AGAR</name>
<dbReference type="GeneID" id="66081268"/>
<dbReference type="OrthoDB" id="411372at2759"/>
<feature type="compositionally biased region" description="Low complexity" evidence="6">
    <location>
        <begin position="339"/>
        <end position="356"/>
    </location>
</feature>
<feature type="compositionally biased region" description="Polar residues" evidence="6">
    <location>
        <begin position="293"/>
        <end position="306"/>
    </location>
</feature>
<feature type="zinc finger region" description="C3H1-type" evidence="5">
    <location>
        <begin position="47"/>
        <end position="74"/>
    </location>
</feature>
<feature type="region of interest" description="Disordered" evidence="6">
    <location>
        <begin position="337"/>
        <end position="361"/>
    </location>
</feature>
<protein>
    <recommendedName>
        <fullName evidence="7">C3H1-type domain-containing protein</fullName>
    </recommendedName>
</protein>
<dbReference type="GO" id="GO:0008270">
    <property type="term" value="F:zinc ion binding"/>
    <property type="evidence" value="ECO:0007669"/>
    <property type="project" value="UniProtKB-KW"/>
</dbReference>
<evidence type="ECO:0000256" key="3">
    <source>
        <dbReference type="ARBA" id="ARBA00022771"/>
    </source>
</evidence>
<keyword evidence="9" id="KW-1185">Reference proteome</keyword>
<evidence type="ECO:0000313" key="9">
    <source>
        <dbReference type="Proteomes" id="UP001049176"/>
    </source>
</evidence>
<feature type="zinc finger region" description="C3H1-type" evidence="5">
    <location>
        <begin position="13"/>
        <end position="41"/>
    </location>
</feature>
<evidence type="ECO:0000256" key="4">
    <source>
        <dbReference type="ARBA" id="ARBA00022833"/>
    </source>
</evidence>
<keyword evidence="3 5" id="KW-0863">Zinc-finger</keyword>
<dbReference type="InterPro" id="IPR036855">
    <property type="entry name" value="Znf_CCCH_sf"/>
</dbReference>
<dbReference type="AlphaFoldDB" id="A0A9P7UQI6"/>
<dbReference type="PANTHER" id="PTHR12547">
    <property type="entry name" value="CCCH ZINC FINGER/TIS11-RELATED"/>
    <property type="match status" value="1"/>
</dbReference>
<evidence type="ECO:0000256" key="1">
    <source>
        <dbReference type="ARBA" id="ARBA00022723"/>
    </source>
</evidence>
<proteinExistence type="predicted"/>
<feature type="domain" description="C3H1-type" evidence="7">
    <location>
        <begin position="47"/>
        <end position="74"/>
    </location>
</feature>
<dbReference type="PANTHER" id="PTHR12547:SF18">
    <property type="entry name" value="PROTEIN TIS11"/>
    <property type="match status" value="1"/>
</dbReference>